<dbReference type="OrthoDB" id="9805696at2"/>
<dbReference type="Pfam" id="PF03880">
    <property type="entry name" value="DbpA"/>
    <property type="match status" value="1"/>
</dbReference>
<dbReference type="EMBL" id="BDFE01000017">
    <property type="protein sequence ID" value="GAU09350.1"/>
    <property type="molecule type" value="Genomic_DNA"/>
</dbReference>
<dbReference type="PROSITE" id="PS51195">
    <property type="entry name" value="Q_MOTIF"/>
    <property type="match status" value="1"/>
</dbReference>
<evidence type="ECO:0000256" key="3">
    <source>
        <dbReference type="ARBA" id="ARBA00022801"/>
    </source>
</evidence>
<comment type="caution">
    <text evidence="12">The sequence shown here is derived from an EMBL/GenBank/DDBJ whole genome shotgun (WGS) entry which is preliminary data.</text>
</comment>
<reference evidence="13" key="1">
    <citation type="submission" date="2016-06" db="EMBL/GenBank/DDBJ databases">
        <title>Draft genome sequence of Desulfoplanes formicivorans strain Pf12B.</title>
        <authorList>
            <person name="Watanabe M."/>
            <person name="Kojima H."/>
            <person name="Fukui M."/>
        </authorList>
    </citation>
    <scope>NUCLEOTIDE SEQUENCE [LARGE SCALE GENOMIC DNA]</scope>
    <source>
        <strain evidence="13">Pf12B</strain>
    </source>
</reference>
<evidence type="ECO:0000256" key="1">
    <source>
        <dbReference type="ARBA" id="ARBA00012552"/>
    </source>
</evidence>
<dbReference type="InterPro" id="IPR011545">
    <property type="entry name" value="DEAD/DEAH_box_helicase_dom"/>
</dbReference>
<feature type="domain" description="Helicase ATP-binding" evidence="9">
    <location>
        <begin position="37"/>
        <end position="207"/>
    </location>
</feature>
<dbReference type="SUPFAM" id="SSF52540">
    <property type="entry name" value="P-loop containing nucleoside triphosphate hydrolases"/>
    <property type="match status" value="1"/>
</dbReference>
<dbReference type="PANTHER" id="PTHR47963:SF8">
    <property type="entry name" value="ATP-DEPENDENT RNA HELICASE DEAD"/>
    <property type="match status" value="1"/>
</dbReference>
<dbReference type="PROSITE" id="PS51192">
    <property type="entry name" value="HELICASE_ATP_BIND_1"/>
    <property type="match status" value="1"/>
</dbReference>
<keyword evidence="5 7" id="KW-0067">ATP-binding</keyword>
<feature type="region of interest" description="Disordered" evidence="8">
    <location>
        <begin position="516"/>
        <end position="556"/>
    </location>
</feature>
<dbReference type="CDD" id="cd18787">
    <property type="entry name" value="SF2_C_DEAD"/>
    <property type="match status" value="1"/>
</dbReference>
<dbReference type="PROSITE" id="PS51194">
    <property type="entry name" value="HELICASE_CTER"/>
    <property type="match status" value="1"/>
</dbReference>
<dbReference type="SMART" id="SM00490">
    <property type="entry name" value="HELICc"/>
    <property type="match status" value="1"/>
</dbReference>
<feature type="short sequence motif" description="Q motif" evidence="6">
    <location>
        <begin position="5"/>
        <end position="33"/>
    </location>
</feature>
<dbReference type="EC" id="3.6.4.13" evidence="1"/>
<dbReference type="GO" id="GO:0016787">
    <property type="term" value="F:hydrolase activity"/>
    <property type="evidence" value="ECO:0007669"/>
    <property type="project" value="UniProtKB-KW"/>
</dbReference>
<dbReference type="InterPro" id="IPR001650">
    <property type="entry name" value="Helicase_C-like"/>
</dbReference>
<protein>
    <recommendedName>
        <fullName evidence="1">RNA helicase</fullName>
        <ecNumber evidence="1">3.6.4.13</ecNumber>
    </recommendedName>
</protein>
<evidence type="ECO:0000259" key="9">
    <source>
        <dbReference type="PROSITE" id="PS51192"/>
    </source>
</evidence>
<dbReference type="Gene3D" id="3.40.50.300">
    <property type="entry name" value="P-loop containing nucleotide triphosphate hydrolases"/>
    <property type="match status" value="2"/>
</dbReference>
<comment type="similarity">
    <text evidence="7">Belongs to the DEAD box helicase family.</text>
</comment>
<sequence length="556" mass="62557">MHPSERFKSLGLSDNTVTALLKKGFEEPTPIQEKAIPLLLSGTRDLIGQAQTGTGKTAAFGLPIIEQAVEKRGVVQAIVLTPTRELAIQVAEEINSLKGSKKIRVMPVYGGQAISLQLRGLRQGVDIVVGTPGRILDHIHRKTLRLDHISHFVLDEADEMLNMGFIEDIEEILSATNTDKTTLLFSATMPREILAIAKRYMREYDVVSVRKKEMTADLTDQIYFEVNESDKFEALCRIIDMADEFYGIVFCRTKNDVDQTAGRLVDRGYDAEGLHGDISQVQREKILAKFKKHHITILVATDVAARGIDINDLSHVINYALPQDPESYVHRIGRTGRAGREGTAITFITPAQSRRLLLIQRVTKSTIRKERLPKVEDIIKTKKNRIISLIKESLDTDIKEHFRDMAAHLLEDNLEEDVLAAVLQHAFKDELDESGYHEIRDVLVDKKGKTRLFVAQGRANGMTPRKLVDMIHKETGVWKNAIQEVQILDSFSFITVPFREAGVILDVFKKQGRGKKPLVVKAKPPKQRGKHPFCQRSSGKHVDRTHTKSASFKTSK</sequence>
<dbReference type="InterPro" id="IPR005580">
    <property type="entry name" value="DbpA/CsdA_RNA-bd_dom"/>
</dbReference>
<evidence type="ECO:0000256" key="5">
    <source>
        <dbReference type="ARBA" id="ARBA00022840"/>
    </source>
</evidence>
<evidence type="ECO:0000259" key="10">
    <source>
        <dbReference type="PROSITE" id="PS51194"/>
    </source>
</evidence>
<dbReference type="InterPro" id="IPR014014">
    <property type="entry name" value="RNA_helicase_DEAD_Q_motif"/>
</dbReference>
<gene>
    <name evidence="12" type="ORF">DPF_2073</name>
</gene>
<keyword evidence="4 7" id="KW-0347">Helicase</keyword>
<dbReference type="PANTHER" id="PTHR47963">
    <property type="entry name" value="DEAD-BOX ATP-DEPENDENT RNA HELICASE 47, MITOCHONDRIAL"/>
    <property type="match status" value="1"/>
</dbReference>
<organism evidence="12 13">
    <name type="scientific">Desulfoplanes formicivorans</name>
    <dbReference type="NCBI Taxonomy" id="1592317"/>
    <lineage>
        <taxon>Bacteria</taxon>
        <taxon>Pseudomonadati</taxon>
        <taxon>Thermodesulfobacteriota</taxon>
        <taxon>Desulfovibrionia</taxon>
        <taxon>Desulfovibrionales</taxon>
        <taxon>Desulfoplanaceae</taxon>
        <taxon>Desulfoplanes</taxon>
    </lineage>
</organism>
<feature type="compositionally biased region" description="Basic residues" evidence="8">
    <location>
        <begin position="516"/>
        <end position="533"/>
    </location>
</feature>
<dbReference type="Pfam" id="PF00270">
    <property type="entry name" value="DEAD"/>
    <property type="match status" value="1"/>
</dbReference>
<dbReference type="STRING" id="1592317.DPF_2073"/>
<dbReference type="Proteomes" id="UP000095200">
    <property type="component" value="Unassembled WGS sequence"/>
</dbReference>
<dbReference type="InterPro" id="IPR000629">
    <property type="entry name" value="RNA-helicase_DEAD-box_CS"/>
</dbReference>
<feature type="domain" description="DEAD-box RNA helicase Q" evidence="11">
    <location>
        <begin position="5"/>
        <end position="33"/>
    </location>
</feature>
<evidence type="ECO:0000259" key="11">
    <source>
        <dbReference type="PROSITE" id="PS51195"/>
    </source>
</evidence>
<dbReference type="GO" id="GO:0005524">
    <property type="term" value="F:ATP binding"/>
    <property type="evidence" value="ECO:0007669"/>
    <property type="project" value="UniProtKB-KW"/>
</dbReference>
<proteinExistence type="inferred from homology"/>
<dbReference type="InterPro" id="IPR027417">
    <property type="entry name" value="P-loop_NTPase"/>
</dbReference>
<dbReference type="CDD" id="cd12252">
    <property type="entry name" value="RRM_DbpA"/>
    <property type="match status" value="1"/>
</dbReference>
<evidence type="ECO:0000256" key="6">
    <source>
        <dbReference type="PROSITE-ProRule" id="PRU00552"/>
    </source>
</evidence>
<feature type="domain" description="Helicase C-terminal" evidence="10">
    <location>
        <begin position="218"/>
        <end position="379"/>
    </location>
</feature>
<evidence type="ECO:0000313" key="12">
    <source>
        <dbReference type="EMBL" id="GAU09350.1"/>
    </source>
</evidence>
<name>A0A194AJD5_9BACT</name>
<dbReference type="GO" id="GO:0003723">
    <property type="term" value="F:RNA binding"/>
    <property type="evidence" value="ECO:0007669"/>
    <property type="project" value="TreeGrafter"/>
</dbReference>
<dbReference type="InterPro" id="IPR012677">
    <property type="entry name" value="Nucleotide-bd_a/b_plait_sf"/>
</dbReference>
<dbReference type="InterPro" id="IPR014001">
    <property type="entry name" value="Helicase_ATP-bd"/>
</dbReference>
<dbReference type="GO" id="GO:0003724">
    <property type="term" value="F:RNA helicase activity"/>
    <property type="evidence" value="ECO:0007669"/>
    <property type="project" value="UniProtKB-EC"/>
</dbReference>
<evidence type="ECO:0000256" key="7">
    <source>
        <dbReference type="RuleBase" id="RU000492"/>
    </source>
</evidence>
<dbReference type="RefSeq" id="WP_069859592.1">
    <property type="nucleotide sequence ID" value="NZ_BDFE01000017.1"/>
</dbReference>
<evidence type="ECO:0000256" key="4">
    <source>
        <dbReference type="ARBA" id="ARBA00022806"/>
    </source>
</evidence>
<evidence type="ECO:0000256" key="2">
    <source>
        <dbReference type="ARBA" id="ARBA00022741"/>
    </source>
</evidence>
<keyword evidence="2 7" id="KW-0547">Nucleotide-binding</keyword>
<evidence type="ECO:0000313" key="13">
    <source>
        <dbReference type="Proteomes" id="UP000095200"/>
    </source>
</evidence>
<keyword evidence="3 7" id="KW-0378">Hydrolase</keyword>
<dbReference type="PROSITE" id="PS00039">
    <property type="entry name" value="DEAD_ATP_HELICASE"/>
    <property type="match status" value="1"/>
</dbReference>
<dbReference type="Pfam" id="PF00271">
    <property type="entry name" value="Helicase_C"/>
    <property type="match status" value="1"/>
</dbReference>
<dbReference type="InterPro" id="IPR044742">
    <property type="entry name" value="DEAD/DEAH_RhlB"/>
</dbReference>
<accession>A0A194AJD5</accession>
<dbReference type="InterPro" id="IPR050547">
    <property type="entry name" value="DEAD_box_RNA_helicases"/>
</dbReference>
<evidence type="ECO:0000256" key="8">
    <source>
        <dbReference type="SAM" id="MobiDB-lite"/>
    </source>
</evidence>
<dbReference type="CDD" id="cd00268">
    <property type="entry name" value="DEADc"/>
    <property type="match status" value="1"/>
</dbReference>
<dbReference type="SMART" id="SM00487">
    <property type="entry name" value="DEXDc"/>
    <property type="match status" value="1"/>
</dbReference>
<keyword evidence="13" id="KW-1185">Reference proteome</keyword>
<dbReference type="Gene3D" id="3.30.70.330">
    <property type="match status" value="1"/>
</dbReference>
<dbReference type="AlphaFoldDB" id="A0A194AJD5"/>